<evidence type="ECO:0000313" key="4">
    <source>
        <dbReference type="Proteomes" id="UP000825935"/>
    </source>
</evidence>
<comment type="caution">
    <text evidence="3">The sequence shown here is derived from an EMBL/GenBank/DDBJ whole genome shotgun (WGS) entry which is preliminary data.</text>
</comment>
<dbReference type="PANTHER" id="PTHR13343:SF22">
    <property type="entry name" value="GLUTAMYL-TRNA REDUCTASE-BINDING PROTEIN, CHLOROPLASTIC"/>
    <property type="match status" value="1"/>
</dbReference>
<evidence type="ECO:0000259" key="1">
    <source>
        <dbReference type="Pfam" id="PF10615"/>
    </source>
</evidence>
<reference evidence="3" key="1">
    <citation type="submission" date="2021-08" db="EMBL/GenBank/DDBJ databases">
        <title>WGS assembly of Ceratopteris richardii.</title>
        <authorList>
            <person name="Marchant D.B."/>
            <person name="Chen G."/>
            <person name="Jenkins J."/>
            <person name="Shu S."/>
            <person name="Leebens-Mack J."/>
            <person name="Grimwood J."/>
            <person name="Schmutz J."/>
            <person name="Soltis P."/>
            <person name="Soltis D."/>
            <person name="Chen Z.-H."/>
        </authorList>
    </citation>
    <scope>NUCLEOTIDE SEQUENCE</scope>
    <source>
        <strain evidence="3">Whitten #5841</strain>
        <tissue evidence="3">Leaf</tissue>
    </source>
</reference>
<feature type="domain" description="CREG-like beta-barrel" evidence="2">
    <location>
        <begin position="87"/>
        <end position="181"/>
    </location>
</feature>
<feature type="domain" description="DUF2470" evidence="1">
    <location>
        <begin position="239"/>
        <end position="314"/>
    </location>
</feature>
<sequence length="335" mass="38146">MNSLLMQGAGVSTRAQRTLPPISPLKFPPAALRSASVVRWPSLSDCQWGCTGRVFRSEKQRLSRCSLCVFASSTSVPTKTSVRPSPAESSRTLSEVCNEGVLCTSSSDGWPLAGAVRFAVELELGSPFFYLAPFTLHSKNLQEDRRCCFHIQMEQPGHRKPQCTFKGDVSKVDDESLKQKLRTMWSRRFGEDPKDDGDFYLMNIESVLHSLDIGEDCVWVSNSQYRDASPDPLRECAVNIVEDMNRNHWEDLRRFCKVYANLDLLVEEARLSWVDRLGFDMCILTANNELVEVRIPFSREVIDERDARSSLTMMAQISWEYERNYNPPEIQLVKS</sequence>
<dbReference type="InterPro" id="IPR019595">
    <property type="entry name" value="DUF2470"/>
</dbReference>
<proteinExistence type="predicted"/>
<dbReference type="SUPFAM" id="SSF50475">
    <property type="entry name" value="FMN-binding split barrel"/>
    <property type="match status" value="1"/>
</dbReference>
<dbReference type="OMA" id="KSTFNCM"/>
<dbReference type="Pfam" id="PF10615">
    <property type="entry name" value="DUF2470"/>
    <property type="match status" value="1"/>
</dbReference>
<dbReference type="InterPro" id="IPR012349">
    <property type="entry name" value="Split_barrel_FMN-bd"/>
</dbReference>
<dbReference type="Pfam" id="PF13883">
    <property type="entry name" value="CREG_beta-barrel"/>
    <property type="match status" value="1"/>
</dbReference>
<accession>A0A8T2T7Y2</accession>
<dbReference type="OrthoDB" id="2138282at2759"/>
<dbReference type="Gene3D" id="2.30.110.10">
    <property type="entry name" value="Electron Transport, Fmn-binding Protein, Chain A"/>
    <property type="match status" value="1"/>
</dbReference>
<evidence type="ECO:0008006" key="5">
    <source>
        <dbReference type="Google" id="ProtNLM"/>
    </source>
</evidence>
<dbReference type="InterPro" id="IPR055343">
    <property type="entry name" value="CREG_beta-barrel"/>
</dbReference>
<dbReference type="AlphaFoldDB" id="A0A8T2T7Y2"/>
<dbReference type="Gene3D" id="3.20.180.10">
    <property type="entry name" value="PNP-oxidase-like"/>
    <property type="match status" value="1"/>
</dbReference>
<dbReference type="InterPro" id="IPR037119">
    <property type="entry name" value="Haem_oxidase_HugZ-like_sf"/>
</dbReference>
<dbReference type="PANTHER" id="PTHR13343">
    <property type="entry name" value="CREG1 PROTEIN"/>
    <property type="match status" value="1"/>
</dbReference>
<dbReference type="Proteomes" id="UP000825935">
    <property type="component" value="Chromosome 15"/>
</dbReference>
<organism evidence="3 4">
    <name type="scientific">Ceratopteris richardii</name>
    <name type="common">Triangle waterfern</name>
    <dbReference type="NCBI Taxonomy" id="49495"/>
    <lineage>
        <taxon>Eukaryota</taxon>
        <taxon>Viridiplantae</taxon>
        <taxon>Streptophyta</taxon>
        <taxon>Embryophyta</taxon>
        <taxon>Tracheophyta</taxon>
        <taxon>Polypodiopsida</taxon>
        <taxon>Polypodiidae</taxon>
        <taxon>Polypodiales</taxon>
        <taxon>Pteridineae</taxon>
        <taxon>Pteridaceae</taxon>
        <taxon>Parkerioideae</taxon>
        <taxon>Ceratopteris</taxon>
    </lineage>
</organism>
<gene>
    <name evidence="3" type="ORF">KP509_15G026600</name>
</gene>
<dbReference type="GO" id="GO:0009507">
    <property type="term" value="C:chloroplast"/>
    <property type="evidence" value="ECO:0007669"/>
    <property type="project" value="TreeGrafter"/>
</dbReference>
<evidence type="ECO:0000259" key="2">
    <source>
        <dbReference type="Pfam" id="PF13883"/>
    </source>
</evidence>
<name>A0A8T2T7Y2_CERRI</name>
<dbReference type="EMBL" id="CM035420">
    <property type="protein sequence ID" value="KAH7404463.1"/>
    <property type="molecule type" value="Genomic_DNA"/>
</dbReference>
<evidence type="ECO:0000313" key="3">
    <source>
        <dbReference type="EMBL" id="KAH7404463.1"/>
    </source>
</evidence>
<protein>
    <recommendedName>
        <fullName evidence="5">DUF2470 domain-containing protein</fullName>
    </recommendedName>
</protein>
<keyword evidence="4" id="KW-1185">Reference proteome</keyword>